<dbReference type="AlphaFoldDB" id="A0A644U102"/>
<dbReference type="Gene3D" id="3.90.550.10">
    <property type="entry name" value="Spore Coat Polysaccharide Biosynthesis Protein SpsA, Chain A"/>
    <property type="match status" value="1"/>
</dbReference>
<dbReference type="GO" id="GO:0006487">
    <property type="term" value="P:protein N-linked glycosylation"/>
    <property type="evidence" value="ECO:0007669"/>
    <property type="project" value="TreeGrafter"/>
</dbReference>
<dbReference type="EC" id="2.4.2.53" evidence="2"/>
<dbReference type="InterPro" id="IPR001173">
    <property type="entry name" value="Glyco_trans_2-like"/>
</dbReference>
<reference evidence="2" key="1">
    <citation type="submission" date="2019-08" db="EMBL/GenBank/DDBJ databases">
        <authorList>
            <person name="Kucharzyk K."/>
            <person name="Murdoch R.W."/>
            <person name="Higgins S."/>
            <person name="Loffler F."/>
        </authorList>
    </citation>
    <scope>NUCLEOTIDE SEQUENCE</scope>
</reference>
<name>A0A644U102_9ZZZZ</name>
<dbReference type="GO" id="GO:0099621">
    <property type="term" value="F:undecaprenyl-phosphate 4-deoxy-4-formamido-L-arabinose transferase activity"/>
    <property type="evidence" value="ECO:0007669"/>
    <property type="project" value="UniProtKB-EC"/>
</dbReference>
<dbReference type="PANTHER" id="PTHR10859:SF105">
    <property type="entry name" value="DOLICHYL-PHOSPHATE BETA-D-MANNOSYLTRANSFERASE"/>
    <property type="match status" value="1"/>
</dbReference>
<dbReference type="SUPFAM" id="SSF53448">
    <property type="entry name" value="Nucleotide-diphospho-sugar transferases"/>
    <property type="match status" value="1"/>
</dbReference>
<protein>
    <submittedName>
        <fullName evidence="2">Undecaprenyl-phosphate 4-deoxy-4-formamido-L-arabinose transferase</fullName>
        <ecNumber evidence="2">2.4.2.53</ecNumber>
    </submittedName>
</protein>
<accession>A0A644U102</accession>
<dbReference type="Pfam" id="PF00535">
    <property type="entry name" value="Glycos_transf_2"/>
    <property type="match status" value="1"/>
</dbReference>
<proteinExistence type="predicted"/>
<sequence>MNRVSVTAVLPVFNDVEALKTAIPASLEALEAYGKSFELIIAEDGSTDGSRECVEEWERKDPRVRLLHSDERQGRGRALNRALAESHGEIFCYYDVDLATDISHLAELLDHIEDGADVATGSRLMKDSSIVRSGDREIASRGYNFLVRLFLGSKLNDHQCGFKAYKSAVLSELVQKIRAPHWFWDTESLVLAQKAGLRVDEFPVIWRQGPGTTVRFKDVSNMGKDILKMWWRLHVEKS</sequence>
<keyword evidence="2" id="KW-0328">Glycosyltransferase</keyword>
<dbReference type="EMBL" id="VSSQ01000067">
    <property type="protein sequence ID" value="MPL72589.1"/>
    <property type="molecule type" value="Genomic_DNA"/>
</dbReference>
<feature type="domain" description="Glycosyltransferase 2-like" evidence="1">
    <location>
        <begin position="8"/>
        <end position="173"/>
    </location>
</feature>
<dbReference type="InterPro" id="IPR029044">
    <property type="entry name" value="Nucleotide-diphossugar_trans"/>
</dbReference>
<organism evidence="2">
    <name type="scientific">bioreactor metagenome</name>
    <dbReference type="NCBI Taxonomy" id="1076179"/>
    <lineage>
        <taxon>unclassified sequences</taxon>
        <taxon>metagenomes</taxon>
        <taxon>ecological metagenomes</taxon>
    </lineage>
</organism>
<evidence type="ECO:0000259" key="1">
    <source>
        <dbReference type="Pfam" id="PF00535"/>
    </source>
</evidence>
<comment type="caution">
    <text evidence="2">The sequence shown here is derived from an EMBL/GenBank/DDBJ whole genome shotgun (WGS) entry which is preliminary data.</text>
</comment>
<evidence type="ECO:0000313" key="2">
    <source>
        <dbReference type="EMBL" id="MPL72589.1"/>
    </source>
</evidence>
<gene>
    <name evidence="2" type="primary">arnC_13</name>
    <name evidence="2" type="ORF">SDC9_18374</name>
</gene>
<keyword evidence="2" id="KW-0808">Transferase</keyword>
<dbReference type="PANTHER" id="PTHR10859">
    <property type="entry name" value="GLYCOSYL TRANSFERASE"/>
    <property type="match status" value="1"/>
</dbReference>